<feature type="region of interest" description="Disordered" evidence="1">
    <location>
        <begin position="574"/>
        <end position="630"/>
    </location>
</feature>
<name>A0AAW0D2S6_9AGAR</name>
<feature type="region of interest" description="Disordered" evidence="1">
    <location>
        <begin position="277"/>
        <end position="315"/>
    </location>
</feature>
<feature type="compositionally biased region" description="Low complexity" evidence="1">
    <location>
        <begin position="447"/>
        <end position="459"/>
    </location>
</feature>
<feature type="compositionally biased region" description="Basic and acidic residues" evidence="1">
    <location>
        <begin position="574"/>
        <end position="584"/>
    </location>
</feature>
<feature type="compositionally biased region" description="Low complexity" evidence="1">
    <location>
        <begin position="423"/>
        <end position="438"/>
    </location>
</feature>
<evidence type="ECO:0000313" key="3">
    <source>
        <dbReference type="Proteomes" id="UP001362999"/>
    </source>
</evidence>
<feature type="region of interest" description="Disordered" evidence="1">
    <location>
        <begin position="413"/>
        <end position="505"/>
    </location>
</feature>
<feature type="compositionally biased region" description="Low complexity" evidence="1">
    <location>
        <begin position="164"/>
        <end position="196"/>
    </location>
</feature>
<evidence type="ECO:0000256" key="1">
    <source>
        <dbReference type="SAM" id="MobiDB-lite"/>
    </source>
</evidence>
<feature type="compositionally biased region" description="Acidic residues" evidence="1">
    <location>
        <begin position="359"/>
        <end position="369"/>
    </location>
</feature>
<proteinExistence type="predicted"/>
<protein>
    <submittedName>
        <fullName evidence="2">Uncharacterized protein</fullName>
    </submittedName>
</protein>
<organism evidence="2 3">
    <name type="scientific">Favolaschia claudopus</name>
    <dbReference type="NCBI Taxonomy" id="2862362"/>
    <lineage>
        <taxon>Eukaryota</taxon>
        <taxon>Fungi</taxon>
        <taxon>Dikarya</taxon>
        <taxon>Basidiomycota</taxon>
        <taxon>Agaricomycotina</taxon>
        <taxon>Agaricomycetes</taxon>
        <taxon>Agaricomycetidae</taxon>
        <taxon>Agaricales</taxon>
        <taxon>Marasmiineae</taxon>
        <taxon>Mycenaceae</taxon>
        <taxon>Favolaschia</taxon>
    </lineage>
</organism>
<feature type="compositionally biased region" description="Acidic residues" evidence="1">
    <location>
        <begin position="299"/>
        <end position="312"/>
    </location>
</feature>
<reference evidence="2 3" key="1">
    <citation type="journal article" date="2024" name="J Genomics">
        <title>Draft genome sequencing and assembly of Favolaschia claudopus CIRM-BRFM 2984 isolated from oak limbs.</title>
        <authorList>
            <person name="Navarro D."/>
            <person name="Drula E."/>
            <person name="Chaduli D."/>
            <person name="Cazenave R."/>
            <person name="Ahrendt S."/>
            <person name="Wang J."/>
            <person name="Lipzen A."/>
            <person name="Daum C."/>
            <person name="Barry K."/>
            <person name="Grigoriev I.V."/>
            <person name="Favel A."/>
            <person name="Rosso M.N."/>
            <person name="Martin F."/>
        </authorList>
    </citation>
    <scope>NUCLEOTIDE SEQUENCE [LARGE SCALE GENOMIC DNA]</scope>
    <source>
        <strain evidence="2 3">CIRM-BRFM 2984</strain>
    </source>
</reference>
<gene>
    <name evidence="2" type="ORF">R3P38DRAFT_2766700</name>
</gene>
<comment type="caution">
    <text evidence="2">The sequence shown here is derived from an EMBL/GenBank/DDBJ whole genome shotgun (WGS) entry which is preliminary data.</text>
</comment>
<feature type="region of interest" description="Disordered" evidence="1">
    <location>
        <begin position="117"/>
        <end position="138"/>
    </location>
</feature>
<feature type="region of interest" description="Disordered" evidence="1">
    <location>
        <begin position="357"/>
        <end position="392"/>
    </location>
</feature>
<feature type="region of interest" description="Disordered" evidence="1">
    <location>
        <begin position="164"/>
        <end position="216"/>
    </location>
</feature>
<keyword evidence="3" id="KW-1185">Reference proteome</keyword>
<evidence type="ECO:0000313" key="2">
    <source>
        <dbReference type="EMBL" id="KAK7045172.1"/>
    </source>
</evidence>
<dbReference type="AlphaFoldDB" id="A0AAW0D2S6"/>
<dbReference type="EMBL" id="JAWWNJ010000011">
    <property type="protein sequence ID" value="KAK7045172.1"/>
    <property type="molecule type" value="Genomic_DNA"/>
</dbReference>
<dbReference type="Proteomes" id="UP001362999">
    <property type="component" value="Unassembled WGS sequence"/>
</dbReference>
<sequence>MSAAPRNRPSAHYVYARQPLGNAIRARHTYAFGDLLLARSAFLLSSEQVDRVYRGEMRPAEQRAYIDAMYDFPSADQDHSLHQQMLDTFRVPLNAVPESSGVGSSLENQVYDLFEAPLSPLPDESDLEESLSASGDVAPSALPAADSLPLSDLPADSLPLSDLPVTPAYTPATPTYTPATPTYTPATPTLPATPALHAEDQGSASDSDAEVDQLASSPSAAYTADGYYAAGQALNADDLLDASIAAFYTVDGYHAPYRAHALDSEEEIDELMPSPSVAAADIGDSTTPSSPVDSIFGPEDIDDTENDDDEPMESASAPVYGFATGLSDAELDELMSSPYIVAVDVAPSPIDSLFASDVGDADDTDDEPMDSATGGVDMDEVMNSATGGLGYPADLVESDAEVDQLIYPDDSTETDAEVDQLMSSSDRAAPPVASPARSETSLDLEQLLSTPLSSSPDTSMEFDPFISSPATPDATPDTSMEQEDPFSPIRTPSSGPNSFAPPFTLGSPLELAPHRASSIELEQFPCAPPRSPSLSFFRIDRGYKTPDFDRPDSSPIVRPRRLITYLKRDRERYGRPAVIEDHPIGDQPHSDANVGPAEASRGDAEASSTGTARVSRRSRRSFQKPAKNPTRVSRRLLQEAAYNPTRPGEVVRDATWYTHYDSYVAVKGYPCPLVDRDGVVMVVISAGPMALESWWEWVAAHATTLSLNIYRLFDFSGVSGESVVQIGLLLGPNGPFEIKISGPAGAELARILESPFFRAISTYHNHMYRLYAPEAYGYLSAKMEELQVALPFSDSVFTTCELRYGDTPTFDDFNDDTAFDTMDATTVLGSNGGHVTFQEDRIIQELKVGHTVLAASGAKRINFPTVKTLGCGRRILFRQYVNAGVLRWINKGRRTDKEFEAAPEADRAVWVARRREMGKTSLKMFGNLKDVVP</sequence>
<accession>A0AAW0D2S6</accession>